<gene>
    <name evidence="2" type="ORF">ILUMI_27158</name>
</gene>
<evidence type="ECO:0000313" key="2">
    <source>
        <dbReference type="EMBL" id="KAF2879017.1"/>
    </source>
</evidence>
<dbReference type="AlphaFoldDB" id="A0A8K0C5D8"/>
<protein>
    <submittedName>
        <fullName evidence="2">Uncharacterized protein</fullName>
    </submittedName>
</protein>
<keyword evidence="3" id="KW-1185">Reference proteome</keyword>
<comment type="caution">
    <text evidence="2">The sequence shown here is derived from an EMBL/GenBank/DDBJ whole genome shotgun (WGS) entry which is preliminary data.</text>
</comment>
<sequence>MMSTRRLHKNKNIDEYNTLNREIKRNIGQAKARWYEQECAEMEEYERRHYLFHFHKKLKEITDQRSGNNIQELFADERSLTHGLENINEGIPITKEEIKNTTRRAKTRKATDGVYILPDADTLTDEEDLDNDVLLEKVPVTDVAGTFEVHVESSDDDEPIAEPSTSKMKKVVKQKLPLQSWRKANPQYSSSPTSSKFRKVEEIKQQDAFEVALEEEKSNTEQPRITTS</sequence>
<name>A0A8K0C5D8_IGNLU</name>
<feature type="compositionally biased region" description="Polar residues" evidence="1">
    <location>
        <begin position="186"/>
        <end position="195"/>
    </location>
</feature>
<evidence type="ECO:0000313" key="3">
    <source>
        <dbReference type="Proteomes" id="UP000801492"/>
    </source>
</evidence>
<evidence type="ECO:0000256" key="1">
    <source>
        <dbReference type="SAM" id="MobiDB-lite"/>
    </source>
</evidence>
<reference evidence="2" key="1">
    <citation type="submission" date="2019-08" db="EMBL/GenBank/DDBJ databases">
        <title>The genome of the North American firefly Photinus pyralis.</title>
        <authorList>
            <consortium name="Photinus pyralis genome working group"/>
            <person name="Fallon T.R."/>
            <person name="Sander Lower S.E."/>
            <person name="Weng J.-K."/>
        </authorList>
    </citation>
    <scope>NUCLEOTIDE SEQUENCE</scope>
    <source>
        <strain evidence="2">TRF0915ILg1</strain>
        <tissue evidence="2">Whole body</tissue>
    </source>
</reference>
<feature type="region of interest" description="Disordered" evidence="1">
    <location>
        <begin position="152"/>
        <end position="171"/>
    </location>
</feature>
<accession>A0A8K0C5D8</accession>
<proteinExistence type="predicted"/>
<organism evidence="2 3">
    <name type="scientific">Ignelater luminosus</name>
    <name type="common">Cucubano</name>
    <name type="synonym">Pyrophorus luminosus</name>
    <dbReference type="NCBI Taxonomy" id="2038154"/>
    <lineage>
        <taxon>Eukaryota</taxon>
        <taxon>Metazoa</taxon>
        <taxon>Ecdysozoa</taxon>
        <taxon>Arthropoda</taxon>
        <taxon>Hexapoda</taxon>
        <taxon>Insecta</taxon>
        <taxon>Pterygota</taxon>
        <taxon>Neoptera</taxon>
        <taxon>Endopterygota</taxon>
        <taxon>Coleoptera</taxon>
        <taxon>Polyphaga</taxon>
        <taxon>Elateriformia</taxon>
        <taxon>Elateroidea</taxon>
        <taxon>Elateridae</taxon>
        <taxon>Agrypninae</taxon>
        <taxon>Pyrophorini</taxon>
        <taxon>Ignelater</taxon>
    </lineage>
</organism>
<dbReference type="EMBL" id="VTPC01091239">
    <property type="protein sequence ID" value="KAF2879017.1"/>
    <property type="molecule type" value="Genomic_DNA"/>
</dbReference>
<dbReference type="Proteomes" id="UP000801492">
    <property type="component" value="Unassembled WGS sequence"/>
</dbReference>
<feature type="region of interest" description="Disordered" evidence="1">
    <location>
        <begin position="178"/>
        <end position="200"/>
    </location>
</feature>